<dbReference type="SUPFAM" id="SSF55811">
    <property type="entry name" value="Nudix"/>
    <property type="match status" value="1"/>
</dbReference>
<evidence type="ECO:0000256" key="10">
    <source>
        <dbReference type="ARBA" id="ARBA00030308"/>
    </source>
</evidence>
<dbReference type="GO" id="GO:0006753">
    <property type="term" value="P:nucleoside phosphate metabolic process"/>
    <property type="evidence" value="ECO:0007669"/>
    <property type="project" value="TreeGrafter"/>
</dbReference>
<evidence type="ECO:0000313" key="16">
    <source>
        <dbReference type="Proteomes" id="UP000596074"/>
    </source>
</evidence>
<dbReference type="GO" id="GO:0019144">
    <property type="term" value="F:ADP-sugar diphosphatase activity"/>
    <property type="evidence" value="ECO:0007669"/>
    <property type="project" value="TreeGrafter"/>
</dbReference>
<evidence type="ECO:0000256" key="11">
    <source>
        <dbReference type="ARBA" id="ARBA00033056"/>
    </source>
</evidence>
<dbReference type="EC" id="3.6.1.13" evidence="3"/>
<dbReference type="EMBL" id="CP046056">
    <property type="protein sequence ID" value="QQD25231.1"/>
    <property type="molecule type" value="Genomic_DNA"/>
</dbReference>
<evidence type="ECO:0000256" key="7">
    <source>
        <dbReference type="ARBA" id="ARBA00022842"/>
    </source>
</evidence>
<keyword evidence="5 13" id="KW-0479">Metal-binding</keyword>
<dbReference type="KEGG" id="vcw:GJQ55_12445"/>
<sequence length="218" mass="24558">MFSNIGRSSVKLTPLFTRQDTEVISQEVLYQGFFRMEKLQLRHRTFAGDWTPVFTRELFERGQAVCVLLYDPALDCVVLTEQFRAGALGDERSPWLLELVAGMVEPGEQYEQVARREALEEAGCAVGQLLPICHYWVSPGGTSEWVQLYCALIDSAPLGGLHGLDEEQEDIRLVTLSFTEAWQALQQGIINNAATIMALQWLKIQHHSLQTHNAPETP</sequence>
<evidence type="ECO:0000256" key="1">
    <source>
        <dbReference type="ARBA" id="ARBA00001946"/>
    </source>
</evidence>
<accession>A0A9X7YPX7</accession>
<feature type="binding site" evidence="13">
    <location>
        <position position="169"/>
    </location>
    <ligand>
        <name>Mg(2+)</name>
        <dbReference type="ChEBI" id="CHEBI:18420"/>
        <label>1</label>
    </ligand>
</feature>
<organism evidence="15 16">
    <name type="scientific">Venatoribacter cucullus</name>
    <dbReference type="NCBI Taxonomy" id="2661630"/>
    <lineage>
        <taxon>Bacteria</taxon>
        <taxon>Pseudomonadati</taxon>
        <taxon>Pseudomonadota</taxon>
        <taxon>Gammaproteobacteria</taxon>
        <taxon>Oceanospirillales</taxon>
        <taxon>Oceanospirillaceae</taxon>
        <taxon>Venatoribacter</taxon>
    </lineage>
</organism>
<evidence type="ECO:0000256" key="6">
    <source>
        <dbReference type="ARBA" id="ARBA00022801"/>
    </source>
</evidence>
<keyword evidence="6" id="KW-0378">Hydrolase</keyword>
<feature type="binding site" evidence="13">
    <location>
        <position position="117"/>
    </location>
    <ligand>
        <name>Mg(2+)</name>
        <dbReference type="ChEBI" id="CHEBI:18420"/>
        <label>1</label>
    </ligand>
</feature>
<evidence type="ECO:0000256" key="9">
    <source>
        <dbReference type="ARBA" id="ARBA00030162"/>
    </source>
</evidence>
<dbReference type="CDD" id="cd24155">
    <property type="entry name" value="NUDIX_ADPRase"/>
    <property type="match status" value="1"/>
</dbReference>
<evidence type="ECO:0000259" key="14">
    <source>
        <dbReference type="PROSITE" id="PS51462"/>
    </source>
</evidence>
<proteinExistence type="inferred from homology"/>
<dbReference type="PANTHER" id="PTHR11839">
    <property type="entry name" value="UDP/ADP-SUGAR PYROPHOSPHATASE"/>
    <property type="match status" value="1"/>
</dbReference>
<evidence type="ECO:0000256" key="12">
    <source>
        <dbReference type="ARBA" id="ARBA00049546"/>
    </source>
</evidence>
<feature type="binding site" evidence="13">
    <location>
        <position position="101"/>
    </location>
    <ligand>
        <name>Mg(2+)</name>
        <dbReference type="ChEBI" id="CHEBI:18420"/>
        <label>1</label>
    </ligand>
</feature>
<dbReference type="PROSITE" id="PS00893">
    <property type="entry name" value="NUDIX_BOX"/>
    <property type="match status" value="1"/>
</dbReference>
<feature type="domain" description="Nudix hydrolase" evidence="14">
    <location>
        <begin position="60"/>
        <end position="198"/>
    </location>
</feature>
<gene>
    <name evidence="15" type="ORF">GJQ55_12445</name>
</gene>
<dbReference type="InterPro" id="IPR004385">
    <property type="entry name" value="NDP_pyrophosphatase"/>
</dbReference>
<evidence type="ECO:0000256" key="2">
    <source>
        <dbReference type="ARBA" id="ARBA00007482"/>
    </source>
</evidence>
<protein>
    <recommendedName>
        <fullName evidence="4">ADP-ribose pyrophosphatase</fullName>
        <ecNumber evidence="3">3.6.1.13</ecNumber>
    </recommendedName>
    <alternativeName>
        <fullName evidence="9">ADP-ribose diphosphatase</fullName>
    </alternativeName>
    <alternativeName>
        <fullName evidence="11">ADP-ribose phosphohydrolase</fullName>
    </alternativeName>
    <alternativeName>
        <fullName evidence="10">Adenosine diphosphoribose pyrophosphatase</fullName>
    </alternativeName>
</protein>
<name>A0A9X7YPX7_9GAMM</name>
<evidence type="ECO:0000313" key="15">
    <source>
        <dbReference type="EMBL" id="QQD25231.1"/>
    </source>
</evidence>
<dbReference type="Pfam" id="PF00293">
    <property type="entry name" value="NUDIX"/>
    <property type="match status" value="1"/>
</dbReference>
<comment type="catalytic activity">
    <reaction evidence="12">
        <text>ADP-D-ribose + H2O = D-ribose 5-phosphate + AMP + 2 H(+)</text>
        <dbReference type="Rhea" id="RHEA:10412"/>
        <dbReference type="ChEBI" id="CHEBI:15377"/>
        <dbReference type="ChEBI" id="CHEBI:15378"/>
        <dbReference type="ChEBI" id="CHEBI:57967"/>
        <dbReference type="ChEBI" id="CHEBI:78346"/>
        <dbReference type="ChEBI" id="CHEBI:456215"/>
        <dbReference type="EC" id="3.6.1.13"/>
    </reaction>
</comment>
<evidence type="ECO:0000256" key="4">
    <source>
        <dbReference type="ARBA" id="ARBA00013297"/>
    </source>
</evidence>
<dbReference type="GO" id="GO:0019693">
    <property type="term" value="P:ribose phosphate metabolic process"/>
    <property type="evidence" value="ECO:0007669"/>
    <property type="project" value="TreeGrafter"/>
</dbReference>
<comment type="function">
    <text evidence="8">Acts on ADP-mannose and ADP-glucose as well as ADP-ribose. Prevents glycogen biosynthesis. The reaction catalyzed by this enzyme is a limiting step of the gluconeogenic process.</text>
</comment>
<comment type="similarity">
    <text evidence="2">Belongs to the Nudix hydrolase family. NudF subfamily.</text>
</comment>
<evidence type="ECO:0000256" key="13">
    <source>
        <dbReference type="PIRSR" id="PIRSR604385-2"/>
    </source>
</evidence>
<dbReference type="GO" id="GO:0047631">
    <property type="term" value="F:ADP-ribose diphosphatase activity"/>
    <property type="evidence" value="ECO:0007669"/>
    <property type="project" value="UniProtKB-EC"/>
</dbReference>
<evidence type="ECO:0000256" key="3">
    <source>
        <dbReference type="ARBA" id="ARBA00012453"/>
    </source>
</evidence>
<dbReference type="PANTHER" id="PTHR11839:SF5">
    <property type="entry name" value="ADP-RIBOSE PYROPHOSPHATASE"/>
    <property type="match status" value="1"/>
</dbReference>
<dbReference type="InterPro" id="IPR015797">
    <property type="entry name" value="NUDIX_hydrolase-like_dom_sf"/>
</dbReference>
<comment type="cofactor">
    <cofactor evidence="1 13">
        <name>Mg(2+)</name>
        <dbReference type="ChEBI" id="CHEBI:18420"/>
    </cofactor>
</comment>
<dbReference type="Gene3D" id="3.90.79.10">
    <property type="entry name" value="Nucleoside Triphosphate Pyrophosphohydrolase"/>
    <property type="match status" value="1"/>
</dbReference>
<dbReference type="AlphaFoldDB" id="A0A9X7YPX7"/>
<dbReference type="GO" id="GO:0005829">
    <property type="term" value="C:cytosol"/>
    <property type="evidence" value="ECO:0007669"/>
    <property type="project" value="TreeGrafter"/>
</dbReference>
<dbReference type="NCBIfam" id="TIGR00052">
    <property type="entry name" value="nudix-type nucleoside diphosphatase, YffH/AdpP family"/>
    <property type="match status" value="1"/>
</dbReference>
<dbReference type="GO" id="GO:0046872">
    <property type="term" value="F:metal ion binding"/>
    <property type="evidence" value="ECO:0007669"/>
    <property type="project" value="UniProtKB-KW"/>
</dbReference>
<evidence type="ECO:0000256" key="5">
    <source>
        <dbReference type="ARBA" id="ARBA00022723"/>
    </source>
</evidence>
<dbReference type="InterPro" id="IPR020084">
    <property type="entry name" value="NUDIX_hydrolase_CS"/>
</dbReference>
<keyword evidence="7 13" id="KW-0460">Magnesium</keyword>
<dbReference type="Proteomes" id="UP000596074">
    <property type="component" value="Chromosome"/>
</dbReference>
<keyword evidence="16" id="KW-1185">Reference proteome</keyword>
<evidence type="ECO:0000256" key="8">
    <source>
        <dbReference type="ARBA" id="ARBA00025164"/>
    </source>
</evidence>
<dbReference type="InterPro" id="IPR000086">
    <property type="entry name" value="NUDIX_hydrolase_dom"/>
</dbReference>
<reference evidence="15 16" key="1">
    <citation type="submission" date="2019-11" db="EMBL/GenBank/DDBJ databases">
        <title>Venatorbacter sp. nov. a predator of Campylobacter and other Gram-negative bacteria.</title>
        <authorList>
            <person name="Saeedi A."/>
            <person name="Cummings N.J."/>
            <person name="Connerton I.F."/>
            <person name="Connerton P.L."/>
        </authorList>
    </citation>
    <scope>NUCLEOTIDE SEQUENCE [LARGE SCALE GENOMIC DNA]</scope>
    <source>
        <strain evidence="15">XL5</strain>
    </source>
</reference>
<dbReference type="PROSITE" id="PS51462">
    <property type="entry name" value="NUDIX"/>
    <property type="match status" value="1"/>
</dbReference>
<feature type="binding site" evidence="13">
    <location>
        <position position="121"/>
    </location>
    <ligand>
        <name>Mg(2+)</name>
        <dbReference type="ChEBI" id="CHEBI:18420"/>
        <label>1</label>
    </ligand>
</feature>